<gene>
    <name evidence="3" type="ORF">GCM10008932_14050</name>
</gene>
<evidence type="ECO:0000256" key="1">
    <source>
        <dbReference type="ARBA" id="ARBA00023002"/>
    </source>
</evidence>
<keyword evidence="4" id="KW-1185">Reference proteome</keyword>
<dbReference type="Pfam" id="PF13602">
    <property type="entry name" value="ADH_zinc_N_2"/>
    <property type="match status" value="1"/>
</dbReference>
<dbReference type="InterPro" id="IPR020843">
    <property type="entry name" value="ER"/>
</dbReference>
<dbReference type="EMBL" id="BAAACW010000090">
    <property type="protein sequence ID" value="GAA0362747.1"/>
    <property type="molecule type" value="Genomic_DNA"/>
</dbReference>
<dbReference type="Pfam" id="PF08240">
    <property type="entry name" value="ADH_N"/>
    <property type="match status" value="1"/>
</dbReference>
<proteinExistence type="predicted"/>
<dbReference type="InterPro" id="IPR050700">
    <property type="entry name" value="YIM1/Zinc_Alcohol_DH_Fams"/>
</dbReference>
<dbReference type="SUPFAM" id="SSF50129">
    <property type="entry name" value="GroES-like"/>
    <property type="match status" value="1"/>
</dbReference>
<sequence length="303" mass="32915">MKTIAIEAFGPAENLKLVTLDKPTIKDNQVLIETYAFSINPVDWKRREGYMGGDFPMVLGGDVAGVIVEVGADVTDLKVGDRVFANAARTYAEYVRARAEVTSIIPDTISFEEAASIPLAGQTAWESLVDKGKIKEGDDVLIHAGAGGVGSLAIQLAKHFGAYVSTTASKSNEEFVISLGADHFIDYKTEAFEEKVKDYDLVLDTIGGDTLEKSYSVLKKGGRLVSLVQEPAEEKLREHGIEGIQFSMKPTGARLKELTTLLAENKLVPVVTEEYPFTVEGVREAHKQSQSGHTRGKLVIKAK</sequence>
<dbReference type="InterPro" id="IPR036291">
    <property type="entry name" value="NAD(P)-bd_dom_sf"/>
</dbReference>
<dbReference type="Proteomes" id="UP001501166">
    <property type="component" value="Unassembled WGS sequence"/>
</dbReference>
<dbReference type="PANTHER" id="PTHR11695">
    <property type="entry name" value="ALCOHOL DEHYDROGENASE RELATED"/>
    <property type="match status" value="1"/>
</dbReference>
<evidence type="ECO:0000313" key="3">
    <source>
        <dbReference type="EMBL" id="GAA0362747.1"/>
    </source>
</evidence>
<evidence type="ECO:0000313" key="4">
    <source>
        <dbReference type="Proteomes" id="UP001501166"/>
    </source>
</evidence>
<dbReference type="CDD" id="cd05289">
    <property type="entry name" value="MDR_like_2"/>
    <property type="match status" value="1"/>
</dbReference>
<dbReference type="InterPro" id="IPR013154">
    <property type="entry name" value="ADH-like_N"/>
</dbReference>
<dbReference type="PROSITE" id="PS01162">
    <property type="entry name" value="QOR_ZETA_CRYSTAL"/>
    <property type="match status" value="1"/>
</dbReference>
<comment type="caution">
    <text evidence="3">The sequence shown here is derived from an EMBL/GenBank/DDBJ whole genome shotgun (WGS) entry which is preliminary data.</text>
</comment>
<accession>A0ABP3H5N9</accession>
<evidence type="ECO:0000259" key="2">
    <source>
        <dbReference type="SMART" id="SM00829"/>
    </source>
</evidence>
<dbReference type="InterPro" id="IPR002364">
    <property type="entry name" value="Quin_OxRdtase/zeta-crystal_CS"/>
</dbReference>
<name>A0ABP3H5N9_9LACT</name>
<keyword evidence="1" id="KW-0560">Oxidoreductase</keyword>
<protein>
    <submittedName>
        <fullName evidence="3">NADP-dependent oxidoreductase</fullName>
    </submittedName>
</protein>
<dbReference type="SMART" id="SM00829">
    <property type="entry name" value="PKS_ER"/>
    <property type="match status" value="1"/>
</dbReference>
<dbReference type="InterPro" id="IPR011032">
    <property type="entry name" value="GroES-like_sf"/>
</dbReference>
<dbReference type="Gene3D" id="3.40.50.720">
    <property type="entry name" value="NAD(P)-binding Rossmann-like Domain"/>
    <property type="match status" value="1"/>
</dbReference>
<reference evidence="4" key="1">
    <citation type="journal article" date="2019" name="Int. J. Syst. Evol. Microbiol.">
        <title>The Global Catalogue of Microorganisms (GCM) 10K type strain sequencing project: providing services to taxonomists for standard genome sequencing and annotation.</title>
        <authorList>
            <consortium name="The Broad Institute Genomics Platform"/>
            <consortium name="The Broad Institute Genome Sequencing Center for Infectious Disease"/>
            <person name="Wu L."/>
            <person name="Ma J."/>
        </authorList>
    </citation>
    <scope>NUCLEOTIDE SEQUENCE [LARGE SCALE GENOMIC DNA]</scope>
    <source>
        <strain evidence="4">JCM 12662</strain>
    </source>
</reference>
<organism evidence="3 4">
    <name type="scientific">Alkalibacterium iburiense</name>
    <dbReference type="NCBI Taxonomy" id="290589"/>
    <lineage>
        <taxon>Bacteria</taxon>
        <taxon>Bacillati</taxon>
        <taxon>Bacillota</taxon>
        <taxon>Bacilli</taxon>
        <taxon>Lactobacillales</taxon>
        <taxon>Carnobacteriaceae</taxon>
        <taxon>Alkalibacterium</taxon>
    </lineage>
</organism>
<dbReference type="SUPFAM" id="SSF51735">
    <property type="entry name" value="NAD(P)-binding Rossmann-fold domains"/>
    <property type="match status" value="1"/>
</dbReference>
<dbReference type="PANTHER" id="PTHR11695:SF294">
    <property type="entry name" value="RETICULON-4-INTERACTING PROTEIN 1, MITOCHONDRIAL"/>
    <property type="match status" value="1"/>
</dbReference>
<feature type="domain" description="Enoyl reductase (ER)" evidence="2">
    <location>
        <begin position="10"/>
        <end position="300"/>
    </location>
</feature>
<dbReference type="Gene3D" id="3.90.180.10">
    <property type="entry name" value="Medium-chain alcohol dehydrogenases, catalytic domain"/>
    <property type="match status" value="1"/>
</dbReference>
<dbReference type="RefSeq" id="WP_343755098.1">
    <property type="nucleotide sequence ID" value="NZ_BAAACW010000090.1"/>
</dbReference>